<dbReference type="FunFam" id="2.60.40.10:FF:001878">
    <property type="entry name" value="Immunoglobulin heavy variable 1-4"/>
    <property type="match status" value="1"/>
</dbReference>
<reference evidence="6" key="1">
    <citation type="submission" date="2011-10" db="EMBL/GenBank/DDBJ databases">
        <authorList>
            <consortium name="Soft-shell Turtle Genome Consortium"/>
        </authorList>
    </citation>
    <scope>NUCLEOTIDE SEQUENCE [LARGE SCALE GENOMIC DNA]</scope>
    <source>
        <strain evidence="6">Daiwa-1</strain>
    </source>
</reference>
<evidence type="ECO:0000313" key="6">
    <source>
        <dbReference type="Proteomes" id="UP000007267"/>
    </source>
</evidence>
<reference evidence="5" key="3">
    <citation type="submission" date="2025-08" db="UniProtKB">
        <authorList>
            <consortium name="Ensembl"/>
        </authorList>
    </citation>
    <scope>IDENTIFICATION</scope>
</reference>
<evidence type="ECO:0000256" key="2">
    <source>
        <dbReference type="ARBA" id="ARBA00023130"/>
    </source>
</evidence>
<organism evidence="5 6">
    <name type="scientific">Pelodiscus sinensis</name>
    <name type="common">Chinese softshell turtle</name>
    <name type="synonym">Trionyx sinensis</name>
    <dbReference type="NCBI Taxonomy" id="13735"/>
    <lineage>
        <taxon>Eukaryota</taxon>
        <taxon>Metazoa</taxon>
        <taxon>Chordata</taxon>
        <taxon>Craniata</taxon>
        <taxon>Vertebrata</taxon>
        <taxon>Euteleostomi</taxon>
        <taxon>Archelosauria</taxon>
        <taxon>Testudinata</taxon>
        <taxon>Testudines</taxon>
        <taxon>Cryptodira</taxon>
        <taxon>Trionychia</taxon>
        <taxon>Trionychidae</taxon>
        <taxon>Pelodiscus</taxon>
    </lineage>
</organism>
<proteinExistence type="predicted"/>
<keyword evidence="3" id="KW-1280">Immunoglobulin</keyword>
<keyword evidence="6" id="KW-1185">Reference proteome</keyword>
<dbReference type="EMBL" id="AGCU01002835">
    <property type="status" value="NOT_ANNOTATED_CDS"/>
    <property type="molecule type" value="Genomic_DNA"/>
</dbReference>
<dbReference type="GO" id="GO:0002250">
    <property type="term" value="P:adaptive immune response"/>
    <property type="evidence" value="ECO:0007669"/>
    <property type="project" value="UniProtKB-KW"/>
</dbReference>
<dbReference type="SMART" id="SM00406">
    <property type="entry name" value="IGv"/>
    <property type="match status" value="2"/>
</dbReference>
<accession>K7FEI7</accession>
<dbReference type="Proteomes" id="UP000007267">
    <property type="component" value="Unassembled WGS sequence"/>
</dbReference>
<sequence>SQELVESGGGVKKPGDSLRLSCKTSGFTFSSYAMHWVRQAPGKGLEWVAAIDSSGSTYYPDAVKGRFTISRDIPNNLLHLQMTGLKPEDTARYYCAGGTECLTDVTGDSFVPLTLTSAVGVGRAREREGEVQLVQSGPGAVKPGETLTLSCAVSGFSISTQYYPWNWIRQPPGKGLEWMGHVHPYDRSARYARSLQGRVTISGDTAKNQLSLEIRSLTAADTATYYCTGDTVTQRAAGPAQKGEAV</sequence>
<evidence type="ECO:0000259" key="4">
    <source>
        <dbReference type="PROSITE" id="PS50835"/>
    </source>
</evidence>
<reference evidence="5" key="4">
    <citation type="submission" date="2025-09" db="UniProtKB">
        <authorList>
            <consortium name="Ensembl"/>
        </authorList>
    </citation>
    <scope>IDENTIFICATION</scope>
</reference>
<evidence type="ECO:0000313" key="5">
    <source>
        <dbReference type="Ensembl" id="ENSPSIP00000006447.1"/>
    </source>
</evidence>
<dbReference type="FunFam" id="2.60.40.10:FF:002198">
    <property type="entry name" value="Immunoglobulin heavy variable 5-2"/>
    <property type="match status" value="1"/>
</dbReference>
<name>K7FEI7_PELSI</name>
<dbReference type="InterPro" id="IPR007110">
    <property type="entry name" value="Ig-like_dom"/>
</dbReference>
<dbReference type="InterPro" id="IPR036179">
    <property type="entry name" value="Ig-like_dom_sf"/>
</dbReference>
<dbReference type="OMA" id="ARETHFT"/>
<keyword evidence="1" id="KW-0391">Immunity</keyword>
<dbReference type="InterPro" id="IPR050199">
    <property type="entry name" value="IgHV"/>
</dbReference>
<dbReference type="Gene3D" id="2.60.40.10">
    <property type="entry name" value="Immunoglobulins"/>
    <property type="match status" value="2"/>
</dbReference>
<dbReference type="InterPro" id="IPR003599">
    <property type="entry name" value="Ig_sub"/>
</dbReference>
<evidence type="ECO:0000256" key="1">
    <source>
        <dbReference type="ARBA" id="ARBA00022859"/>
    </source>
</evidence>
<reference evidence="6" key="2">
    <citation type="journal article" date="2013" name="Nat. Genet.">
        <title>The draft genomes of soft-shell turtle and green sea turtle yield insights into the development and evolution of the turtle-specific body plan.</title>
        <authorList>
            <person name="Wang Z."/>
            <person name="Pascual-Anaya J."/>
            <person name="Zadissa A."/>
            <person name="Li W."/>
            <person name="Niimura Y."/>
            <person name="Huang Z."/>
            <person name="Li C."/>
            <person name="White S."/>
            <person name="Xiong Z."/>
            <person name="Fang D."/>
            <person name="Wang B."/>
            <person name="Ming Y."/>
            <person name="Chen Y."/>
            <person name="Zheng Y."/>
            <person name="Kuraku S."/>
            <person name="Pignatelli M."/>
            <person name="Herrero J."/>
            <person name="Beal K."/>
            <person name="Nozawa M."/>
            <person name="Li Q."/>
            <person name="Wang J."/>
            <person name="Zhang H."/>
            <person name="Yu L."/>
            <person name="Shigenobu S."/>
            <person name="Wang J."/>
            <person name="Liu J."/>
            <person name="Flicek P."/>
            <person name="Searle S."/>
            <person name="Wang J."/>
            <person name="Kuratani S."/>
            <person name="Yin Y."/>
            <person name="Aken B."/>
            <person name="Zhang G."/>
            <person name="Irie N."/>
        </authorList>
    </citation>
    <scope>NUCLEOTIDE SEQUENCE [LARGE SCALE GENOMIC DNA]</scope>
    <source>
        <strain evidence="6">Daiwa-1</strain>
    </source>
</reference>
<dbReference type="GeneTree" id="ENSGT01050000244936"/>
<protein>
    <recommendedName>
        <fullName evidence="4">Ig-like domain-containing protein</fullName>
    </recommendedName>
</protein>
<dbReference type="InterPro" id="IPR013106">
    <property type="entry name" value="Ig_V-set"/>
</dbReference>
<dbReference type="SMART" id="SM00409">
    <property type="entry name" value="IG"/>
    <property type="match status" value="2"/>
</dbReference>
<dbReference type="SUPFAM" id="SSF48726">
    <property type="entry name" value="Immunoglobulin"/>
    <property type="match status" value="2"/>
</dbReference>
<dbReference type="GO" id="GO:0019814">
    <property type="term" value="C:immunoglobulin complex"/>
    <property type="evidence" value="ECO:0007669"/>
    <property type="project" value="UniProtKB-KW"/>
</dbReference>
<dbReference type="GO" id="GO:0005576">
    <property type="term" value="C:extracellular region"/>
    <property type="evidence" value="ECO:0007669"/>
    <property type="project" value="UniProtKB-ARBA"/>
</dbReference>
<dbReference type="Ensembl" id="ENSPSIT00000006484.1">
    <property type="protein sequence ID" value="ENSPSIP00000006447.1"/>
    <property type="gene ID" value="ENSPSIG00000005967.1"/>
</dbReference>
<evidence type="ECO:0000256" key="3">
    <source>
        <dbReference type="ARBA" id="ARBA00043265"/>
    </source>
</evidence>
<feature type="domain" description="Ig-like" evidence="4">
    <location>
        <begin position="112"/>
        <end position="228"/>
    </location>
</feature>
<dbReference type="InterPro" id="IPR013783">
    <property type="entry name" value="Ig-like_fold"/>
</dbReference>
<feature type="domain" description="Ig-like" evidence="4">
    <location>
        <begin position="1"/>
        <end position="95"/>
    </location>
</feature>
<dbReference type="Pfam" id="PF07686">
    <property type="entry name" value="V-set"/>
    <property type="match status" value="2"/>
</dbReference>
<dbReference type="HOGENOM" id="CLU_077975_1_2_1"/>
<dbReference type="PANTHER" id="PTHR23266">
    <property type="entry name" value="IMMUNOGLOBULIN HEAVY CHAIN"/>
    <property type="match status" value="1"/>
</dbReference>
<dbReference type="PROSITE" id="PS50835">
    <property type="entry name" value="IG_LIKE"/>
    <property type="match status" value="2"/>
</dbReference>
<dbReference type="AlphaFoldDB" id="K7FEI7"/>
<keyword evidence="2" id="KW-1064">Adaptive immunity</keyword>
<dbReference type="eggNOG" id="ENOG502SQT3">
    <property type="taxonomic scope" value="Eukaryota"/>
</dbReference>